<evidence type="ECO:0000259" key="1">
    <source>
        <dbReference type="PROSITE" id="PS51186"/>
    </source>
</evidence>
<proteinExistence type="predicted"/>
<evidence type="ECO:0000313" key="3">
    <source>
        <dbReference type="Proteomes" id="UP001516662"/>
    </source>
</evidence>
<protein>
    <submittedName>
        <fullName evidence="2">GNAT family N-acetyltransferase</fullName>
    </submittedName>
</protein>
<dbReference type="CDD" id="cd04301">
    <property type="entry name" value="NAT_SF"/>
    <property type="match status" value="1"/>
</dbReference>
<reference evidence="2 3" key="1">
    <citation type="submission" date="2020-10" db="EMBL/GenBank/DDBJ databases">
        <title>Bacillus sp. HD4P25, an endophyte from a halophyte.</title>
        <authorList>
            <person name="Sun J.-Q."/>
        </authorList>
    </citation>
    <scope>NUCLEOTIDE SEQUENCE [LARGE SCALE GENOMIC DNA]</scope>
    <source>
        <strain evidence="2 3">YIM 93174</strain>
    </source>
</reference>
<dbReference type="Gene3D" id="3.40.630.30">
    <property type="match status" value="1"/>
</dbReference>
<dbReference type="Proteomes" id="UP001516662">
    <property type="component" value="Unassembled WGS sequence"/>
</dbReference>
<feature type="domain" description="N-acetyltransferase" evidence="1">
    <location>
        <begin position="11"/>
        <end position="150"/>
    </location>
</feature>
<dbReference type="Pfam" id="PF00583">
    <property type="entry name" value="Acetyltransf_1"/>
    <property type="match status" value="1"/>
</dbReference>
<dbReference type="InterPro" id="IPR000182">
    <property type="entry name" value="GNAT_dom"/>
</dbReference>
<keyword evidence="3" id="KW-1185">Reference proteome</keyword>
<dbReference type="RefSeq" id="WP_193536941.1">
    <property type="nucleotide sequence ID" value="NZ_JADCLJ010000020.1"/>
</dbReference>
<sequence length="150" mass="17292">MKPIEMAPHHLDFFTILIEDSPLWKENELKDLSLDAYMHGYTSLQGDWQVWLDKGILIGITFTVNKAPSNNKMWLGTILIAKEHRNKGFARRIIKELAIKALSKGDEAIFCGIPIEINEWSMFLGNCGFEQFKIEKDKTGQNYLVFVYPL</sequence>
<dbReference type="SUPFAM" id="SSF55729">
    <property type="entry name" value="Acyl-CoA N-acyltransferases (Nat)"/>
    <property type="match status" value="1"/>
</dbReference>
<comment type="caution">
    <text evidence="2">The sequence shown here is derived from an EMBL/GenBank/DDBJ whole genome shotgun (WGS) entry which is preliminary data.</text>
</comment>
<gene>
    <name evidence="2" type="ORF">IMZ08_12505</name>
</gene>
<evidence type="ECO:0000313" key="2">
    <source>
        <dbReference type="EMBL" id="MBE4908881.1"/>
    </source>
</evidence>
<organism evidence="2 3">
    <name type="scientific">Litchfieldia luteola</name>
    <dbReference type="NCBI Taxonomy" id="682179"/>
    <lineage>
        <taxon>Bacteria</taxon>
        <taxon>Bacillati</taxon>
        <taxon>Bacillota</taxon>
        <taxon>Bacilli</taxon>
        <taxon>Bacillales</taxon>
        <taxon>Bacillaceae</taxon>
        <taxon>Litchfieldia</taxon>
    </lineage>
</organism>
<name>A0ABR9QKE6_9BACI</name>
<accession>A0ABR9QKE6</accession>
<dbReference type="EMBL" id="JADCLJ010000020">
    <property type="protein sequence ID" value="MBE4908881.1"/>
    <property type="molecule type" value="Genomic_DNA"/>
</dbReference>
<dbReference type="PROSITE" id="PS51186">
    <property type="entry name" value="GNAT"/>
    <property type="match status" value="1"/>
</dbReference>
<dbReference type="InterPro" id="IPR016181">
    <property type="entry name" value="Acyl_CoA_acyltransferase"/>
</dbReference>